<keyword evidence="2" id="KW-1185">Reference proteome</keyword>
<comment type="caution">
    <text evidence="1">The sequence shown here is derived from an EMBL/GenBank/DDBJ whole genome shotgun (WGS) entry which is preliminary data.</text>
</comment>
<sequence>MGADLELFHAASLSGWEKLRRLVPGVPEDLELHVIDAAREQLAGPAGESHAEHGIAAGTHVAFGNAFA</sequence>
<protein>
    <submittedName>
        <fullName evidence="1">Uncharacterized protein</fullName>
    </submittedName>
</protein>
<accession>A0ABV4UIS0</accession>
<dbReference type="RefSeq" id="WP_373970606.1">
    <property type="nucleotide sequence ID" value="NZ_JBHDLJ010000002.1"/>
</dbReference>
<evidence type="ECO:0000313" key="2">
    <source>
        <dbReference type="Proteomes" id="UP001575652"/>
    </source>
</evidence>
<evidence type="ECO:0000313" key="1">
    <source>
        <dbReference type="EMBL" id="MFB0833435.1"/>
    </source>
</evidence>
<dbReference type="EMBL" id="JBHDLJ010000002">
    <property type="protein sequence ID" value="MFB0833435.1"/>
    <property type="molecule type" value="Genomic_DNA"/>
</dbReference>
<dbReference type="Proteomes" id="UP001575652">
    <property type="component" value="Unassembled WGS sequence"/>
</dbReference>
<organism evidence="1 2">
    <name type="scientific">Arthrobacter halodurans</name>
    <dbReference type="NCBI Taxonomy" id="516699"/>
    <lineage>
        <taxon>Bacteria</taxon>
        <taxon>Bacillati</taxon>
        <taxon>Actinomycetota</taxon>
        <taxon>Actinomycetes</taxon>
        <taxon>Micrococcales</taxon>
        <taxon>Micrococcaceae</taxon>
        <taxon>Arthrobacter</taxon>
    </lineage>
</organism>
<gene>
    <name evidence="1" type="ORF">ACETWP_02440</name>
</gene>
<proteinExistence type="predicted"/>
<name>A0ABV4UIS0_9MICC</name>
<reference evidence="1 2" key="1">
    <citation type="submission" date="2024-09" db="EMBL/GenBank/DDBJ databases">
        <authorList>
            <person name="Salinas-Garcia M.A."/>
            <person name="Prieme A."/>
        </authorList>
    </citation>
    <scope>NUCLEOTIDE SEQUENCE [LARGE SCALE GENOMIC DNA]</scope>
    <source>
        <strain evidence="1 2">DSM 21081</strain>
    </source>
</reference>